<feature type="transmembrane region" description="Helical" evidence="1">
    <location>
        <begin position="92"/>
        <end position="109"/>
    </location>
</feature>
<feature type="transmembrane region" description="Helical" evidence="1">
    <location>
        <begin position="148"/>
        <end position="170"/>
    </location>
</feature>
<dbReference type="InterPro" id="IPR029058">
    <property type="entry name" value="AB_hydrolase_fold"/>
</dbReference>
<keyword evidence="1" id="KW-0472">Membrane</keyword>
<accession>A0ABR8YTC6</accession>
<organism evidence="2 3">
    <name type="scientific">Clostridium faecium</name>
    <dbReference type="NCBI Taxonomy" id="2762223"/>
    <lineage>
        <taxon>Bacteria</taxon>
        <taxon>Bacillati</taxon>
        <taxon>Bacillota</taxon>
        <taxon>Clostridia</taxon>
        <taxon>Eubacteriales</taxon>
        <taxon>Clostridiaceae</taxon>
        <taxon>Clostridium</taxon>
    </lineage>
</organism>
<dbReference type="Gene3D" id="3.40.50.1820">
    <property type="entry name" value="alpha/beta hydrolase"/>
    <property type="match status" value="1"/>
</dbReference>
<keyword evidence="1" id="KW-1133">Transmembrane helix</keyword>
<evidence type="ECO:0000313" key="2">
    <source>
        <dbReference type="EMBL" id="MBD8047216.1"/>
    </source>
</evidence>
<evidence type="ECO:0000313" key="3">
    <source>
        <dbReference type="Proteomes" id="UP000627166"/>
    </source>
</evidence>
<evidence type="ECO:0000256" key="1">
    <source>
        <dbReference type="SAM" id="Phobius"/>
    </source>
</evidence>
<name>A0ABR8YTC6_9CLOT</name>
<gene>
    <name evidence="2" type="ORF">H9637_09245</name>
</gene>
<dbReference type="Proteomes" id="UP000627166">
    <property type="component" value="Unassembled WGS sequence"/>
</dbReference>
<dbReference type="RefSeq" id="WP_191740187.1">
    <property type="nucleotide sequence ID" value="NZ_JACSQB010000064.1"/>
</dbReference>
<keyword evidence="1" id="KW-0812">Transmembrane</keyword>
<dbReference type="EMBL" id="JACSQB010000064">
    <property type="protein sequence ID" value="MBD8047216.1"/>
    <property type="molecule type" value="Genomic_DNA"/>
</dbReference>
<comment type="caution">
    <text evidence="2">The sequence shown here is derived from an EMBL/GenBank/DDBJ whole genome shotgun (WGS) entry which is preliminary data.</text>
</comment>
<protein>
    <submittedName>
        <fullName evidence="2">MFS transporter</fullName>
    </submittedName>
</protein>
<sequence>MNTIKNKFIDLFKKLKYKIKNIKPLSDGWRGASIGLIIITLFLYIIQSYYLFVSHGFWDFIKGAFILLLAILLIGSIISILIHYIKKVTSGYILVFISSFILIFISFLVPIQVNVIATMLTIISFSLLGALIYKFTKGSYKNVSRLKKISTIALSLGIIVSITLGGYWIVNDGNNRDLNAIKENINENKRERKYSTSIQDPSLDGPYKVKKLSYGSKKSYRKEFNEKNSIITNPVDGSVFFQKSLSKWSSSRRKFLGFGPENMPLNGLVWYPEGEGVFPLVVITHGNHIMTDYSDPGYEYLGQLLASRGYIVASIDENFLNSSPYDDKFIFSVLEGENPVRGFLMLEHLKLWRQWNKDAENYFYNKVDMNNIALIGHSRGGEAITIATAFNKLKSYPEDGNVKFDYNFNIRSIIAIASTDKQYKPSGNPLPLKDVNYLALHGAHDMDVSSFSSSDQYNRIDFTDGSDYFKSSIYIYGANHGQFNSSWGRKDAAGLANRFYNTKQLISEEEQQKISKVLISSFLETTLKNSKEYREVFKDIEYARKWLPDTLYINNYFDSDTKIICSYNDDIDVNSTTIDGGKITGENLSQWKEEKVKLKYAEGEYSAVRLGWDINKNPNIAMYNIILPNKDLNIKGNSKIVFSLADGDEDKNDEDKNLLIDLTIKVEDMNGNKSSLPLSHFSYLSPMIQSKILKAPFSSFLPIKEPVFKSFQFNLEDFKKANTNFNPEKLSKISFQFDKTERGTVLLNDVGIRYGVP</sequence>
<feature type="transmembrane region" description="Helical" evidence="1">
    <location>
        <begin position="28"/>
        <end position="52"/>
    </location>
</feature>
<feature type="transmembrane region" description="Helical" evidence="1">
    <location>
        <begin position="64"/>
        <end position="85"/>
    </location>
</feature>
<proteinExistence type="predicted"/>
<keyword evidence="3" id="KW-1185">Reference proteome</keyword>
<reference evidence="2 3" key="1">
    <citation type="submission" date="2020-08" db="EMBL/GenBank/DDBJ databases">
        <title>A Genomic Blueprint of the Chicken Gut Microbiome.</title>
        <authorList>
            <person name="Gilroy R."/>
            <person name="Ravi A."/>
            <person name="Getino M."/>
            <person name="Pursley I."/>
            <person name="Horton D.L."/>
            <person name="Alikhan N.-F."/>
            <person name="Baker D."/>
            <person name="Gharbi K."/>
            <person name="Hall N."/>
            <person name="Watson M."/>
            <person name="Adriaenssens E.M."/>
            <person name="Foster-Nyarko E."/>
            <person name="Jarju S."/>
            <person name="Secka A."/>
            <person name="Antonio M."/>
            <person name="Oren A."/>
            <person name="Chaudhuri R."/>
            <person name="La Ragione R.M."/>
            <person name="Hildebrand F."/>
            <person name="Pallen M.J."/>
        </authorList>
    </citation>
    <scope>NUCLEOTIDE SEQUENCE [LARGE SCALE GENOMIC DNA]</scope>
    <source>
        <strain evidence="2 3">N37</strain>
    </source>
</reference>
<feature type="transmembrane region" description="Helical" evidence="1">
    <location>
        <begin position="115"/>
        <end position="136"/>
    </location>
</feature>
<dbReference type="SUPFAM" id="SSF53474">
    <property type="entry name" value="alpha/beta-Hydrolases"/>
    <property type="match status" value="1"/>
</dbReference>